<sequence>MENLISLVNKIQRACTALGDHGEASALPTLWDSLPSIAVVGGQSSGKSSVLESVVGKDFLPRGSGIVTRRPLVLQLHKIDEGSREYAEFLHLPRKRFTDFAAVRREIQDETDRETGRSKQISSVPIHLSIYSPNVVNLTLVDLPGLTKVAVEGQPDSIVQDIENMVRTYIEKPNCIILAISPANQDLATSDAIKISREVDPTGERTLGVLTKIDLMDKGTDAVDGIAAEKVLFWVCCSGRKLGYRLQVFWGSHVSDLKLDFMVYSMEMLEGKSYRLKFPWVGVVNRSQADINKSVDMIAARRREREYFSSTPEYKHLAHRMGSEHLGKMLSKHLEGVIKSKIPGIQSLVNKTIAELESELSRLGKPIAADAGGKMYSIMEICRLFDQIYKEHLDGVRPGGDKIYNVFDNQLPAALKRLQFDKQLSMENIRKLITEADGYQPHLIAPEQGYRRLIESSVVTIRGPAEAAVDATLLPYVSPKLNCSESLNMRLLWMKKFEVPLGWDAKGTEGQWGCGSPYEIRGQRQNLRARLAAHSFQPGQFLNLGGLHVFQLADACLFIIQVHSLLKDLVHKAINETIEYLKRCFSLVLHYMSWVPIGLLDNVAFDDSQELKQYPALRVEVSNAAIESLDRMKDTSKKATLQLVDMECSYLTVDFFRKLPQDVGYGIISLLGSLVTTADLKSSRWNMQTGSTVLSYVNMVCASLRNSIPKSIVYCQVREAKRSLLDHFFTDLGKLEQKQLSSLLNEDPAVMERRAAIAKRLELYRSAQAEIDAVAWSK</sequence>
<dbReference type="PANTHER" id="PTHR11566">
    <property type="entry name" value="DYNAMIN"/>
    <property type="match status" value="1"/>
</dbReference>
<gene>
    <name evidence="6" type="ORF">POTOM_000721</name>
</gene>
<feature type="domain" description="GED" evidence="4">
    <location>
        <begin position="686"/>
        <end position="778"/>
    </location>
</feature>
<dbReference type="PROSITE" id="PS51388">
    <property type="entry name" value="GED"/>
    <property type="match status" value="1"/>
</dbReference>
<comment type="caution">
    <text evidence="6">The sequence shown here is derived from an EMBL/GenBank/DDBJ whole genome shotgun (WGS) entry which is preliminary data.</text>
</comment>
<dbReference type="InterPro" id="IPR020850">
    <property type="entry name" value="GED_dom"/>
</dbReference>
<evidence type="ECO:0000313" key="6">
    <source>
        <dbReference type="EMBL" id="KAG6791597.1"/>
    </source>
</evidence>
<dbReference type="Pfam" id="PF00350">
    <property type="entry name" value="Dynamin_N"/>
    <property type="match status" value="1"/>
</dbReference>
<evidence type="ECO:0000259" key="4">
    <source>
        <dbReference type="PROSITE" id="PS51388"/>
    </source>
</evidence>
<dbReference type="Proteomes" id="UP000886885">
    <property type="component" value="Chromosome 1A"/>
</dbReference>
<feature type="domain" description="Dynamin-type G" evidence="5">
    <location>
        <begin position="31"/>
        <end position="343"/>
    </location>
</feature>
<dbReference type="GO" id="GO:0005874">
    <property type="term" value="C:microtubule"/>
    <property type="evidence" value="ECO:0007669"/>
    <property type="project" value="TreeGrafter"/>
</dbReference>
<keyword evidence="1" id="KW-0547">Nucleotide-binding</keyword>
<dbReference type="GO" id="GO:0006898">
    <property type="term" value="P:receptor-mediated endocytosis"/>
    <property type="evidence" value="ECO:0007669"/>
    <property type="project" value="TreeGrafter"/>
</dbReference>
<keyword evidence="2" id="KW-0342">GTP-binding</keyword>
<evidence type="ECO:0000259" key="5">
    <source>
        <dbReference type="PROSITE" id="PS51718"/>
    </source>
</evidence>
<reference evidence="6" key="1">
    <citation type="journal article" date="2020" name="bioRxiv">
        <title>Hybrid origin of Populus tomentosa Carr. identified through genome sequencing and phylogenomic analysis.</title>
        <authorList>
            <person name="An X."/>
            <person name="Gao K."/>
            <person name="Chen Z."/>
            <person name="Li J."/>
            <person name="Yang X."/>
            <person name="Yang X."/>
            <person name="Zhou J."/>
            <person name="Guo T."/>
            <person name="Zhao T."/>
            <person name="Huang S."/>
            <person name="Miao D."/>
            <person name="Khan W.U."/>
            <person name="Rao P."/>
            <person name="Ye M."/>
            <person name="Lei B."/>
            <person name="Liao W."/>
            <person name="Wang J."/>
            <person name="Ji L."/>
            <person name="Li Y."/>
            <person name="Guo B."/>
            <person name="Mustafa N.S."/>
            <person name="Li S."/>
            <person name="Yun Q."/>
            <person name="Keller S.R."/>
            <person name="Mao J."/>
            <person name="Zhang R."/>
            <person name="Strauss S.H."/>
        </authorList>
    </citation>
    <scope>NUCLEOTIDE SEQUENCE</scope>
    <source>
        <strain evidence="6">GM15</strain>
        <tissue evidence="6">Leaf</tissue>
    </source>
</reference>
<dbReference type="InterPro" id="IPR000375">
    <property type="entry name" value="Dynamin_stalk"/>
</dbReference>
<dbReference type="SMART" id="SM00302">
    <property type="entry name" value="GED"/>
    <property type="match status" value="1"/>
</dbReference>
<evidence type="ECO:0000256" key="3">
    <source>
        <dbReference type="ARBA" id="ARBA00023175"/>
    </source>
</evidence>
<evidence type="ECO:0000313" key="7">
    <source>
        <dbReference type="Proteomes" id="UP000886885"/>
    </source>
</evidence>
<keyword evidence="3" id="KW-0505">Motor protein</keyword>
<dbReference type="InterPro" id="IPR003130">
    <property type="entry name" value="GED"/>
</dbReference>
<dbReference type="InterPro" id="IPR030381">
    <property type="entry name" value="G_DYNAMIN_dom"/>
</dbReference>
<dbReference type="InterPro" id="IPR019762">
    <property type="entry name" value="Dynamin_GTPase_CS"/>
</dbReference>
<protein>
    <recommendedName>
        <fullName evidence="8">Dynamin-related protein 5A</fullName>
    </recommendedName>
</protein>
<organism evidence="6 7">
    <name type="scientific">Populus tomentosa</name>
    <name type="common">Chinese white poplar</name>
    <dbReference type="NCBI Taxonomy" id="118781"/>
    <lineage>
        <taxon>Eukaryota</taxon>
        <taxon>Viridiplantae</taxon>
        <taxon>Streptophyta</taxon>
        <taxon>Embryophyta</taxon>
        <taxon>Tracheophyta</taxon>
        <taxon>Spermatophyta</taxon>
        <taxon>Magnoliopsida</taxon>
        <taxon>eudicotyledons</taxon>
        <taxon>Gunneridae</taxon>
        <taxon>Pentapetalae</taxon>
        <taxon>rosids</taxon>
        <taxon>fabids</taxon>
        <taxon>Malpighiales</taxon>
        <taxon>Salicaceae</taxon>
        <taxon>Saliceae</taxon>
        <taxon>Populus</taxon>
    </lineage>
</organism>
<dbReference type="PROSITE" id="PS51718">
    <property type="entry name" value="G_DYNAMIN_2"/>
    <property type="match status" value="1"/>
</dbReference>
<dbReference type="OrthoDB" id="5061070at2759"/>
<proteinExistence type="predicted"/>
<keyword evidence="7" id="KW-1185">Reference proteome</keyword>
<dbReference type="EMBL" id="JAAWWB010000001">
    <property type="protein sequence ID" value="KAG6791597.1"/>
    <property type="molecule type" value="Genomic_DNA"/>
</dbReference>
<dbReference type="GO" id="GO:0008017">
    <property type="term" value="F:microtubule binding"/>
    <property type="evidence" value="ECO:0007669"/>
    <property type="project" value="TreeGrafter"/>
</dbReference>
<dbReference type="InterPro" id="IPR022812">
    <property type="entry name" value="Dynamin"/>
</dbReference>
<dbReference type="AlphaFoldDB" id="A0A8X8IV09"/>
<dbReference type="GO" id="GO:0005525">
    <property type="term" value="F:GTP binding"/>
    <property type="evidence" value="ECO:0007669"/>
    <property type="project" value="InterPro"/>
</dbReference>
<accession>A0A8X8IV09</accession>
<evidence type="ECO:0000256" key="2">
    <source>
        <dbReference type="ARBA" id="ARBA00023134"/>
    </source>
</evidence>
<dbReference type="SMART" id="SM00053">
    <property type="entry name" value="DYNc"/>
    <property type="match status" value="1"/>
</dbReference>
<dbReference type="CDD" id="cd08771">
    <property type="entry name" value="DLP_1"/>
    <property type="match status" value="1"/>
</dbReference>
<evidence type="ECO:0008006" key="8">
    <source>
        <dbReference type="Google" id="ProtNLM"/>
    </source>
</evidence>
<dbReference type="PROSITE" id="PS00410">
    <property type="entry name" value="G_DYNAMIN_1"/>
    <property type="match status" value="1"/>
</dbReference>
<dbReference type="GO" id="GO:0005737">
    <property type="term" value="C:cytoplasm"/>
    <property type="evidence" value="ECO:0007669"/>
    <property type="project" value="UniProtKB-ARBA"/>
</dbReference>
<dbReference type="InterPro" id="IPR001401">
    <property type="entry name" value="Dynamin_GTPase"/>
</dbReference>
<dbReference type="GO" id="GO:0003924">
    <property type="term" value="F:GTPase activity"/>
    <property type="evidence" value="ECO:0007669"/>
    <property type="project" value="InterPro"/>
</dbReference>
<dbReference type="Pfam" id="PF01031">
    <property type="entry name" value="Dynamin_M"/>
    <property type="match status" value="1"/>
</dbReference>
<dbReference type="PANTHER" id="PTHR11566:SF159">
    <property type="entry name" value="PHRAGMOPLASTIN DRP1A"/>
    <property type="match status" value="1"/>
</dbReference>
<dbReference type="InterPro" id="IPR045063">
    <property type="entry name" value="Dynamin_N"/>
</dbReference>
<dbReference type="GO" id="GO:0005886">
    <property type="term" value="C:plasma membrane"/>
    <property type="evidence" value="ECO:0007669"/>
    <property type="project" value="TreeGrafter"/>
</dbReference>
<name>A0A8X8IV09_POPTO</name>
<dbReference type="Pfam" id="PF02212">
    <property type="entry name" value="GED"/>
    <property type="match status" value="1"/>
</dbReference>
<evidence type="ECO:0000256" key="1">
    <source>
        <dbReference type="ARBA" id="ARBA00022741"/>
    </source>
</evidence>